<organism evidence="1 2">
    <name type="scientific">Streptomyces griseus</name>
    <dbReference type="NCBI Taxonomy" id="1911"/>
    <lineage>
        <taxon>Bacteria</taxon>
        <taxon>Bacillati</taxon>
        <taxon>Actinomycetota</taxon>
        <taxon>Actinomycetes</taxon>
        <taxon>Kitasatosporales</taxon>
        <taxon>Streptomycetaceae</taxon>
        <taxon>Streptomyces</taxon>
    </lineage>
</organism>
<sequence>MRTTVGSGLMGILVEIDVVALLPGPALPG</sequence>
<proteinExistence type="predicted"/>
<dbReference type="AlphaFoldDB" id="A0A380NAC3"/>
<name>A0A380NAC3_STRGR</name>
<protein>
    <submittedName>
        <fullName evidence="1">Uncharacterized protein</fullName>
    </submittedName>
</protein>
<dbReference type="EMBL" id="UHID01000005">
    <property type="protein sequence ID" value="SUP34545.1"/>
    <property type="molecule type" value="Genomic_DNA"/>
</dbReference>
<accession>A0A380NAC3</accession>
<gene>
    <name evidence="1" type="ORF">NCTC7807_01796</name>
</gene>
<evidence type="ECO:0000313" key="2">
    <source>
        <dbReference type="Proteomes" id="UP000254150"/>
    </source>
</evidence>
<evidence type="ECO:0000313" key="1">
    <source>
        <dbReference type="EMBL" id="SUP34545.1"/>
    </source>
</evidence>
<reference evidence="1 2" key="1">
    <citation type="submission" date="2018-06" db="EMBL/GenBank/DDBJ databases">
        <authorList>
            <consortium name="Pathogen Informatics"/>
            <person name="Doyle S."/>
        </authorList>
    </citation>
    <scope>NUCLEOTIDE SEQUENCE [LARGE SCALE GENOMIC DNA]</scope>
    <source>
        <strain evidence="1 2">NCTC7807</strain>
    </source>
</reference>
<dbReference type="Proteomes" id="UP000254150">
    <property type="component" value="Unassembled WGS sequence"/>
</dbReference>